<dbReference type="HOGENOM" id="CLU_036838_3_1_11"/>
<evidence type="ECO:0000313" key="4">
    <source>
        <dbReference type="EMBL" id="ADP78838.1"/>
    </source>
</evidence>
<dbReference type="SUPFAM" id="SSF53590">
    <property type="entry name" value="Nucleoside hydrolase"/>
    <property type="match status" value="1"/>
</dbReference>
<dbReference type="OrthoDB" id="9797882at2"/>
<dbReference type="InterPro" id="IPR036452">
    <property type="entry name" value="Ribo_hydro-like"/>
</dbReference>
<dbReference type="InParanoid" id="E3IUV8"/>
<feature type="domain" description="Inosine/uridine-preferring nucleoside hydrolase" evidence="3">
    <location>
        <begin position="4"/>
        <end position="319"/>
    </location>
</feature>
<dbReference type="RefSeq" id="WP_013421959.1">
    <property type="nucleotide sequence ID" value="NC_014666.1"/>
</dbReference>
<keyword evidence="1 4" id="KW-0378">Hydrolase</keyword>
<dbReference type="Proteomes" id="UP000002484">
    <property type="component" value="Chromosome"/>
</dbReference>
<dbReference type="PANTHER" id="PTHR12304:SF4">
    <property type="entry name" value="URIDINE NUCLEOSIDASE"/>
    <property type="match status" value="1"/>
</dbReference>
<dbReference type="STRING" id="298654.FraEuI1c_0760"/>
<dbReference type="InterPro" id="IPR023186">
    <property type="entry name" value="IUNH"/>
</dbReference>
<evidence type="ECO:0000259" key="3">
    <source>
        <dbReference type="Pfam" id="PF01156"/>
    </source>
</evidence>
<dbReference type="GO" id="GO:0008477">
    <property type="term" value="F:purine nucleosidase activity"/>
    <property type="evidence" value="ECO:0007669"/>
    <property type="project" value="TreeGrafter"/>
</dbReference>
<evidence type="ECO:0000313" key="5">
    <source>
        <dbReference type="Proteomes" id="UP000002484"/>
    </source>
</evidence>
<evidence type="ECO:0000256" key="1">
    <source>
        <dbReference type="ARBA" id="ARBA00022801"/>
    </source>
</evidence>
<keyword evidence="2" id="KW-0326">Glycosidase</keyword>
<sequence length="329" mass="34013">MRLVVDSDGGIDDAAAIVWLCGRPDVEIAAVTAVGGNVEVRQAARNLRIILEAAGRPDVPVHIGSDPTDPAPHIPRPTFIHGEDGLGDVGLPDPRRGADADTPAVEVLVREMRRGASVLTLGPMTNLAAAVRADAGAARSSRLTLMGGSARAEGNARPSAEANVANDPLAAATSLAAEWATPPVMVGLNVTHRATLRETEFDSLARRQTAAAAFLYGPLSFYRRNAGTLCAEGETPCHDLLAAMAAVRPDVLGVEVLPVEVDTGGSAAWGQTVVDLRQLAWRRFSPPPRPTPAGSGPDGNAGGTGAAVAVGLTVDVDYFRAAIRQLAGE</sequence>
<dbReference type="AlphaFoldDB" id="E3IUV8"/>
<dbReference type="GO" id="GO:0006152">
    <property type="term" value="P:purine nucleoside catabolic process"/>
    <property type="evidence" value="ECO:0007669"/>
    <property type="project" value="TreeGrafter"/>
</dbReference>
<evidence type="ECO:0000256" key="2">
    <source>
        <dbReference type="ARBA" id="ARBA00023295"/>
    </source>
</evidence>
<dbReference type="Pfam" id="PF01156">
    <property type="entry name" value="IU_nuc_hydro"/>
    <property type="match status" value="1"/>
</dbReference>
<proteinExistence type="predicted"/>
<dbReference type="Gene3D" id="3.90.245.10">
    <property type="entry name" value="Ribonucleoside hydrolase-like"/>
    <property type="match status" value="1"/>
</dbReference>
<gene>
    <name evidence="4" type="ordered locus">FraEuI1c_0760</name>
</gene>
<reference evidence="4 5" key="1">
    <citation type="submission" date="2010-10" db="EMBL/GenBank/DDBJ databases">
        <title>Complete sequence of Frankia sp. EuI1c.</title>
        <authorList>
            <consortium name="US DOE Joint Genome Institute"/>
            <person name="Lucas S."/>
            <person name="Copeland A."/>
            <person name="Lapidus A."/>
            <person name="Cheng J.-F."/>
            <person name="Bruce D."/>
            <person name="Goodwin L."/>
            <person name="Pitluck S."/>
            <person name="Chertkov O."/>
            <person name="Detter J.C."/>
            <person name="Han C."/>
            <person name="Tapia R."/>
            <person name="Land M."/>
            <person name="Hauser L."/>
            <person name="Jeffries C."/>
            <person name="Kyrpides N."/>
            <person name="Ivanova N."/>
            <person name="Mikhailova N."/>
            <person name="Beauchemin N."/>
            <person name="Sen A."/>
            <person name="Sur S.A."/>
            <person name="Gtari M."/>
            <person name="Wall L."/>
            <person name="Tisa L."/>
            <person name="Woyke T."/>
        </authorList>
    </citation>
    <scope>NUCLEOTIDE SEQUENCE [LARGE SCALE GENOMIC DNA]</scope>
    <source>
        <strain evidence="5">DSM 45817 / CECT 9037 / EuI1c</strain>
    </source>
</reference>
<dbReference type="KEGG" id="fri:FraEuI1c_0760"/>
<dbReference type="eggNOG" id="COG1957">
    <property type="taxonomic scope" value="Bacteria"/>
</dbReference>
<protein>
    <submittedName>
        <fullName evidence="4">Inosine/uridine-preferring nucleoside hydrolase</fullName>
    </submittedName>
</protein>
<dbReference type="EMBL" id="CP002299">
    <property type="protein sequence ID" value="ADP78838.1"/>
    <property type="molecule type" value="Genomic_DNA"/>
</dbReference>
<organism evidence="4 5">
    <name type="scientific">Pseudofrankia inefficax (strain DSM 45817 / CECT 9037 / DDB 130130 / EuI1c)</name>
    <name type="common">Frankia inefficax</name>
    <dbReference type="NCBI Taxonomy" id="298654"/>
    <lineage>
        <taxon>Bacteria</taxon>
        <taxon>Bacillati</taxon>
        <taxon>Actinomycetota</taxon>
        <taxon>Actinomycetes</taxon>
        <taxon>Frankiales</taxon>
        <taxon>Frankiaceae</taxon>
        <taxon>Pseudofrankia</taxon>
    </lineage>
</organism>
<dbReference type="PANTHER" id="PTHR12304">
    <property type="entry name" value="INOSINE-URIDINE PREFERRING NUCLEOSIDE HYDROLASE"/>
    <property type="match status" value="1"/>
</dbReference>
<dbReference type="GO" id="GO:0005829">
    <property type="term" value="C:cytosol"/>
    <property type="evidence" value="ECO:0007669"/>
    <property type="project" value="TreeGrafter"/>
</dbReference>
<accession>E3IUV8</accession>
<dbReference type="FunCoup" id="E3IUV8">
    <property type="interactions" value="151"/>
</dbReference>
<name>E3IUV8_PSEI1</name>
<dbReference type="InterPro" id="IPR001910">
    <property type="entry name" value="Inosine/uridine_hydrolase_dom"/>
</dbReference>
<keyword evidence="5" id="KW-1185">Reference proteome</keyword>